<sequence>MEPHKKPTTNILLVEASSSNEEQTKNYNERLEQEILLLQESLTIAFLEIDSLKKYQQKYDVSLIQELKSKSEILEQKLNMIIKQDQEFRLNQSLDFFNISNLELKQTQERLLNDEKLQEIRRRITQKEPVKNMHQISEISHDNDAQGQRRLQTEVNTREQFREQHPNSSADLISDTDQSEKVSGALKEEAKNLDFKGNDGVSSIGSSSSGQLSSRRQKRQGQQILLQETNEKQVTSSNSSQKDQDFKAKVLKSQTLDFSHRPIDKSQSKSQSSTSQKAFEIISFKEYLKQRNENKKLVKADFKKSFYIMRDYRDLNFDYFQTFPEKRPLFIHCRSKLNLCEDSEARQMIQWIQKMLSGNDYMGSFRYEQGTKKFNSYLYMSLETYSLLLEKQKQERMILLEIYEISQDQEEILVATNWDNLSKVAVLNEQAQFEH</sequence>
<name>A0A078AB22_STYLE</name>
<feature type="compositionally biased region" description="Basic and acidic residues" evidence="2">
    <location>
        <begin position="156"/>
        <end position="165"/>
    </location>
</feature>
<dbReference type="EMBL" id="CCKQ01006660">
    <property type="protein sequence ID" value="CDW77983.1"/>
    <property type="molecule type" value="Genomic_DNA"/>
</dbReference>
<dbReference type="AlphaFoldDB" id="A0A078AB22"/>
<feature type="compositionally biased region" description="Low complexity" evidence="2">
    <location>
        <begin position="202"/>
        <end position="214"/>
    </location>
</feature>
<feature type="compositionally biased region" description="Polar residues" evidence="2">
    <location>
        <begin position="227"/>
        <end position="241"/>
    </location>
</feature>
<evidence type="ECO:0000313" key="4">
    <source>
        <dbReference type="Proteomes" id="UP000039865"/>
    </source>
</evidence>
<proteinExistence type="predicted"/>
<feature type="coiled-coil region" evidence="1">
    <location>
        <begin position="21"/>
        <end position="84"/>
    </location>
</feature>
<protein>
    <submittedName>
        <fullName evidence="3">Uncharacterized protein</fullName>
    </submittedName>
</protein>
<gene>
    <name evidence="3" type="primary">Contig1178.g1274</name>
    <name evidence="3" type="ORF">STYLEM_6952</name>
</gene>
<evidence type="ECO:0000313" key="3">
    <source>
        <dbReference type="EMBL" id="CDW77983.1"/>
    </source>
</evidence>
<evidence type="ECO:0000256" key="1">
    <source>
        <dbReference type="SAM" id="Coils"/>
    </source>
</evidence>
<dbReference type="InParanoid" id="A0A078AB22"/>
<accession>A0A078AB22</accession>
<feature type="region of interest" description="Disordered" evidence="2">
    <location>
        <begin position="227"/>
        <end position="246"/>
    </location>
</feature>
<keyword evidence="1" id="KW-0175">Coiled coil</keyword>
<feature type="compositionally biased region" description="Basic and acidic residues" evidence="2">
    <location>
        <begin position="186"/>
        <end position="197"/>
    </location>
</feature>
<feature type="compositionally biased region" description="Polar residues" evidence="2">
    <location>
        <begin position="145"/>
        <end position="155"/>
    </location>
</feature>
<organism evidence="3 4">
    <name type="scientific">Stylonychia lemnae</name>
    <name type="common">Ciliate</name>
    <dbReference type="NCBI Taxonomy" id="5949"/>
    <lineage>
        <taxon>Eukaryota</taxon>
        <taxon>Sar</taxon>
        <taxon>Alveolata</taxon>
        <taxon>Ciliophora</taxon>
        <taxon>Intramacronucleata</taxon>
        <taxon>Spirotrichea</taxon>
        <taxon>Stichotrichia</taxon>
        <taxon>Sporadotrichida</taxon>
        <taxon>Oxytrichidae</taxon>
        <taxon>Stylonychinae</taxon>
        <taxon>Stylonychia</taxon>
    </lineage>
</organism>
<keyword evidence="4" id="KW-1185">Reference proteome</keyword>
<feature type="region of interest" description="Disordered" evidence="2">
    <location>
        <begin position="124"/>
        <end position="222"/>
    </location>
</feature>
<evidence type="ECO:0000256" key="2">
    <source>
        <dbReference type="SAM" id="MobiDB-lite"/>
    </source>
</evidence>
<dbReference type="Proteomes" id="UP000039865">
    <property type="component" value="Unassembled WGS sequence"/>
</dbReference>
<reference evidence="3 4" key="1">
    <citation type="submission" date="2014-06" db="EMBL/GenBank/DDBJ databases">
        <authorList>
            <person name="Swart Estienne"/>
        </authorList>
    </citation>
    <scope>NUCLEOTIDE SEQUENCE [LARGE SCALE GENOMIC DNA]</scope>
    <source>
        <strain evidence="3 4">130c</strain>
    </source>
</reference>